<dbReference type="AlphaFoldDB" id="A0A6J6D6W9"/>
<feature type="transmembrane region" description="Helical" evidence="1">
    <location>
        <begin position="86"/>
        <end position="108"/>
    </location>
</feature>
<dbReference type="InterPro" id="IPR000620">
    <property type="entry name" value="EamA_dom"/>
</dbReference>
<evidence type="ECO:0000313" key="4">
    <source>
        <dbReference type="EMBL" id="CAB4997521.1"/>
    </source>
</evidence>
<accession>A0A6J6D6W9</accession>
<name>A0A6J6D6W9_9ZZZZ</name>
<keyword evidence="1" id="KW-1133">Transmembrane helix</keyword>
<feature type="transmembrane region" description="Helical" evidence="1">
    <location>
        <begin position="61"/>
        <end position="79"/>
    </location>
</feature>
<evidence type="ECO:0000313" key="3">
    <source>
        <dbReference type="EMBL" id="CAB4557408.1"/>
    </source>
</evidence>
<organism evidence="3">
    <name type="scientific">freshwater metagenome</name>
    <dbReference type="NCBI Taxonomy" id="449393"/>
    <lineage>
        <taxon>unclassified sequences</taxon>
        <taxon>metagenomes</taxon>
        <taxon>ecological metagenomes</taxon>
    </lineage>
</organism>
<keyword evidence="1" id="KW-0472">Membrane</keyword>
<evidence type="ECO:0000259" key="2">
    <source>
        <dbReference type="Pfam" id="PF00892"/>
    </source>
</evidence>
<feature type="transmembrane region" description="Helical" evidence="1">
    <location>
        <begin position="172"/>
        <end position="195"/>
    </location>
</feature>
<protein>
    <submittedName>
        <fullName evidence="3">Unannotated protein</fullName>
    </submittedName>
</protein>
<feature type="transmembrane region" description="Helical" evidence="1">
    <location>
        <begin position="207"/>
        <end position="224"/>
    </location>
</feature>
<keyword evidence="1" id="KW-0812">Transmembrane</keyword>
<feature type="transmembrane region" description="Helical" evidence="1">
    <location>
        <begin position="146"/>
        <end position="166"/>
    </location>
</feature>
<reference evidence="3" key="1">
    <citation type="submission" date="2020-05" db="EMBL/GenBank/DDBJ databases">
        <authorList>
            <person name="Chiriac C."/>
            <person name="Salcher M."/>
            <person name="Ghai R."/>
            <person name="Kavagutti S V."/>
        </authorList>
    </citation>
    <scope>NUCLEOTIDE SEQUENCE</scope>
</reference>
<proteinExistence type="predicted"/>
<dbReference type="EMBL" id="CAFBPC010000015">
    <property type="protein sequence ID" value="CAB4997521.1"/>
    <property type="molecule type" value="Genomic_DNA"/>
</dbReference>
<gene>
    <name evidence="3" type="ORF">UFOPK1619_00150</name>
    <name evidence="4" type="ORF">UFOPK4057_00116</name>
</gene>
<feature type="transmembrane region" description="Helical" evidence="1">
    <location>
        <begin position="114"/>
        <end position="134"/>
    </location>
</feature>
<feature type="transmembrane region" description="Helical" evidence="1">
    <location>
        <begin position="230"/>
        <end position="249"/>
    </location>
</feature>
<feature type="domain" description="EamA" evidence="2">
    <location>
        <begin position="3"/>
        <end position="132"/>
    </location>
</feature>
<feature type="domain" description="EamA" evidence="2">
    <location>
        <begin position="146"/>
        <end position="276"/>
    </location>
</feature>
<dbReference type="Pfam" id="PF00892">
    <property type="entry name" value="EamA"/>
    <property type="match status" value="2"/>
</dbReference>
<dbReference type="InterPro" id="IPR037185">
    <property type="entry name" value="EmrE-like"/>
</dbReference>
<dbReference type="SUPFAM" id="SSF103481">
    <property type="entry name" value="Multidrug resistance efflux transporter EmrE"/>
    <property type="match status" value="2"/>
</dbReference>
<feature type="transmembrane region" description="Helical" evidence="1">
    <location>
        <begin position="27"/>
        <end position="49"/>
    </location>
</feature>
<evidence type="ECO:0000256" key="1">
    <source>
        <dbReference type="SAM" id="Phobius"/>
    </source>
</evidence>
<dbReference type="GO" id="GO:0016020">
    <property type="term" value="C:membrane"/>
    <property type="evidence" value="ECO:0007669"/>
    <property type="project" value="InterPro"/>
</dbReference>
<dbReference type="EMBL" id="CAEZTI010000014">
    <property type="protein sequence ID" value="CAB4557408.1"/>
    <property type="molecule type" value="Genomic_DNA"/>
</dbReference>
<sequence>MDIFLALCAACVYGVADYSGGRASQKISAITVTAIGQSAAGILLLVFVVASGVPVPPLSDWIWGGIGGLAGATGLLAFYKAMGSGYMTVVAPVSAVTATSVPVIIGLSTGERPGFLALLGIPIALVAIALISDVMGPNHRRAPAKVLLMALLAGCTFGSLFVILGHTSDGSGLWPVFAMRVTSVPYMLIVMYVTGNRVRHIGAQRKFVIGSGVLDTVANALYLLAVRHGLMSIVATINSFYPASTLLLATRLDREKIHRSQAMGLGLAALALVLITVA</sequence>